<organism evidence="1">
    <name type="scientific">Haptolina ericina</name>
    <dbReference type="NCBI Taxonomy" id="156174"/>
    <lineage>
        <taxon>Eukaryota</taxon>
        <taxon>Haptista</taxon>
        <taxon>Haptophyta</taxon>
        <taxon>Prymnesiophyceae</taxon>
        <taxon>Prymnesiales</taxon>
        <taxon>Prymnesiaceae</taxon>
        <taxon>Haptolina</taxon>
    </lineage>
</organism>
<protein>
    <submittedName>
        <fullName evidence="1">Uncharacterized protein</fullName>
    </submittedName>
</protein>
<name>A0A7S3APN4_9EUKA</name>
<reference evidence="1" key="1">
    <citation type="submission" date="2021-01" db="EMBL/GenBank/DDBJ databases">
        <authorList>
            <person name="Corre E."/>
            <person name="Pelletier E."/>
            <person name="Niang G."/>
            <person name="Scheremetjew M."/>
            <person name="Finn R."/>
            <person name="Kale V."/>
            <person name="Holt S."/>
            <person name="Cochrane G."/>
            <person name="Meng A."/>
            <person name="Brown T."/>
            <person name="Cohen L."/>
        </authorList>
    </citation>
    <scope>NUCLEOTIDE SEQUENCE</scope>
    <source>
        <strain evidence="1">CCMP281</strain>
    </source>
</reference>
<dbReference type="AlphaFoldDB" id="A0A7S3APN4"/>
<proteinExistence type="predicted"/>
<dbReference type="EMBL" id="HBHX01020104">
    <property type="protein sequence ID" value="CAE0110549.1"/>
    <property type="molecule type" value="Transcribed_RNA"/>
</dbReference>
<evidence type="ECO:0000313" key="1">
    <source>
        <dbReference type="EMBL" id="CAE0110549.1"/>
    </source>
</evidence>
<accession>A0A7S3APN4</accession>
<gene>
    <name evidence="1" type="ORF">HERI1096_LOCUS11209</name>
</gene>
<sequence length="111" mass="12122">MDARGGMVSNVRYSSRVAGDGWLCTSGVVASDLAAPKVSIIWDRIWWLPGGEADAPPRASEGILRPIVQALGRAGFIEGLSVFPVRYLQDDLCIFNFQAFTVTTIREEFGM</sequence>